<evidence type="ECO:0000256" key="1">
    <source>
        <dbReference type="SAM" id="Coils"/>
    </source>
</evidence>
<evidence type="ECO:0000313" key="3">
    <source>
        <dbReference type="EMBL" id="UTD15604.1"/>
    </source>
</evidence>
<evidence type="ECO:0000313" key="2">
    <source>
        <dbReference type="EMBL" id="AZJ32906.1"/>
    </source>
</evidence>
<keyword evidence="4" id="KW-1185">Reference proteome</keyword>
<proteinExistence type="predicted"/>
<protein>
    <submittedName>
        <fullName evidence="3">Uncharacterized protein</fullName>
    </submittedName>
</protein>
<name>A0AAE9MNY7_9FLAO</name>
<dbReference type="RefSeq" id="WP_073182437.1">
    <property type="nucleotide sequence ID" value="NZ_CANLMG010000002.1"/>
</dbReference>
<accession>A0AAE9MNY7</accession>
<dbReference type="EMBL" id="CP032544">
    <property type="protein sequence ID" value="AZJ32906.1"/>
    <property type="molecule type" value="Genomic_DNA"/>
</dbReference>
<sequence>MNQQKTKNVLILVLIILLLFLFFYSHQKSNENENLQNIFLEEKAELQQDLDEMIKDYTDVVVGKKRLADRLEVELIKMKNLRDSIKLLKSDNFGLIRKYRSRIASLERENKKLFIQIDSLNSANDALTQENVIANEILQQKDSVNETLTEKNKELEAKVAIGGIIKTSPVKAIAMKERSSGKLTSTSRSSRTDAFRINFDLLENPITSAGEKRVYIQIIDENKNVIAPKGKTDLKNGQKVQYTDSLEVNYNNNRLSLVSLILVNRDDIKKGKYIISAFVDGVYSGNTTIKLR</sequence>
<gene>
    <name evidence="2" type="ORF">D6200_10215</name>
    <name evidence="3" type="ORF">HER15_09055</name>
</gene>
<organism evidence="3 5">
    <name type="scientific">Tenacibaculum mesophilum</name>
    <dbReference type="NCBI Taxonomy" id="104268"/>
    <lineage>
        <taxon>Bacteria</taxon>
        <taxon>Pseudomonadati</taxon>
        <taxon>Bacteroidota</taxon>
        <taxon>Flavobacteriia</taxon>
        <taxon>Flavobacteriales</taxon>
        <taxon>Flavobacteriaceae</taxon>
        <taxon>Tenacibaculum</taxon>
    </lineage>
</organism>
<evidence type="ECO:0000313" key="5">
    <source>
        <dbReference type="Proteomes" id="UP001056837"/>
    </source>
</evidence>
<dbReference type="Proteomes" id="UP000269693">
    <property type="component" value="Chromosome"/>
</dbReference>
<reference evidence="2 4" key="1">
    <citation type="submission" date="2018-09" db="EMBL/GenBank/DDBJ databases">
        <title>Insights into the microbiota of Asian seabass (Lates calcarifer) with tenacibaculosis symptoms and description of sp. nov. Tenacibaculum singaporense.</title>
        <authorList>
            <person name="Miyake S."/>
            <person name="Soh M."/>
            <person name="Azman M.N."/>
            <person name="Ngoh S.Y."/>
            <person name="Orban L."/>
            <person name="Seedorf H."/>
        </authorList>
    </citation>
    <scope>NUCLEOTIDE SEQUENCE [LARGE SCALE GENOMIC DNA]</scope>
    <source>
        <strain evidence="2 4">DSM 13764</strain>
    </source>
</reference>
<evidence type="ECO:0000313" key="4">
    <source>
        <dbReference type="Proteomes" id="UP000269693"/>
    </source>
</evidence>
<dbReference type="Proteomes" id="UP001056837">
    <property type="component" value="Chromosome"/>
</dbReference>
<dbReference type="AlphaFoldDB" id="A0AAE9MNY7"/>
<reference evidence="3" key="2">
    <citation type="submission" date="2020-04" db="EMBL/GenBank/DDBJ databases">
        <title>Tenacibaculum mesophilum bac2.</title>
        <authorList>
            <person name="Li M."/>
        </authorList>
    </citation>
    <scope>NUCLEOTIDE SEQUENCE</scope>
    <source>
        <strain evidence="3">Bac2</strain>
    </source>
</reference>
<keyword evidence="1" id="KW-0175">Coiled coil</keyword>
<feature type="coiled-coil region" evidence="1">
    <location>
        <begin position="96"/>
        <end position="158"/>
    </location>
</feature>
<dbReference type="EMBL" id="CP050861">
    <property type="protein sequence ID" value="UTD15604.1"/>
    <property type="molecule type" value="Genomic_DNA"/>
</dbReference>